<keyword evidence="3" id="KW-1185">Reference proteome</keyword>
<evidence type="ECO:0000313" key="3">
    <source>
        <dbReference type="Proteomes" id="UP000008783"/>
    </source>
</evidence>
<dbReference type="VEuPathDB" id="FungiDB:PGTG_20777"/>
<gene>
    <name evidence="2" type="ORF">PGTG_20777</name>
</gene>
<protein>
    <submittedName>
        <fullName evidence="2">Uncharacterized protein</fullName>
    </submittedName>
</protein>
<sequence length="85" mass="9927">MHYSLALVIMILCSAQSWAKIRNPCDSQHFMSTCEGPNQQQHLEFIRFRQANEARIAMVQPFRVQLQAKFNHHPESIAQRLEECS</sequence>
<feature type="signal peptide" evidence="1">
    <location>
        <begin position="1"/>
        <end position="19"/>
    </location>
</feature>
<dbReference type="KEGG" id="pgr:PGTG_20777"/>
<dbReference type="Proteomes" id="UP000008783">
    <property type="component" value="Unassembled WGS sequence"/>
</dbReference>
<feature type="chain" id="PRO_5003606332" evidence="1">
    <location>
        <begin position="20"/>
        <end position="85"/>
    </location>
</feature>
<proteinExistence type="predicted"/>
<dbReference type="AlphaFoldDB" id="H6QP66"/>
<dbReference type="RefSeq" id="XP_003890751.1">
    <property type="nucleotide sequence ID" value="XM_003890702.1"/>
</dbReference>
<organism evidence="2 3">
    <name type="scientific">Puccinia graminis f. sp. tritici (strain CRL 75-36-700-3 / race SCCL)</name>
    <name type="common">Black stem rust fungus</name>
    <dbReference type="NCBI Taxonomy" id="418459"/>
    <lineage>
        <taxon>Eukaryota</taxon>
        <taxon>Fungi</taxon>
        <taxon>Dikarya</taxon>
        <taxon>Basidiomycota</taxon>
        <taxon>Pucciniomycotina</taxon>
        <taxon>Pucciniomycetes</taxon>
        <taxon>Pucciniales</taxon>
        <taxon>Pucciniaceae</taxon>
        <taxon>Puccinia</taxon>
    </lineage>
</organism>
<keyword evidence="1" id="KW-0732">Signal</keyword>
<name>H6QP66_PUCGT</name>
<evidence type="ECO:0000256" key="1">
    <source>
        <dbReference type="SAM" id="SignalP"/>
    </source>
</evidence>
<dbReference type="HOGENOM" id="CLU_2513741_0_0_1"/>
<reference evidence="3" key="1">
    <citation type="journal article" date="2011" name="Proc. Natl. Acad. Sci. U.S.A.">
        <title>Obligate biotrophy features unraveled by the genomic analysis of rust fungi.</title>
        <authorList>
            <person name="Duplessis S."/>
            <person name="Cuomo C.A."/>
            <person name="Lin Y.-C."/>
            <person name="Aerts A."/>
            <person name="Tisserant E."/>
            <person name="Veneault-Fourrey C."/>
            <person name="Joly D.L."/>
            <person name="Hacquard S."/>
            <person name="Amselem J."/>
            <person name="Cantarel B.L."/>
            <person name="Chiu R."/>
            <person name="Coutinho P.M."/>
            <person name="Feau N."/>
            <person name="Field M."/>
            <person name="Frey P."/>
            <person name="Gelhaye E."/>
            <person name="Goldberg J."/>
            <person name="Grabherr M.G."/>
            <person name="Kodira C.D."/>
            <person name="Kohler A."/>
            <person name="Kuees U."/>
            <person name="Lindquist E.A."/>
            <person name="Lucas S.M."/>
            <person name="Mago R."/>
            <person name="Mauceli E."/>
            <person name="Morin E."/>
            <person name="Murat C."/>
            <person name="Pangilinan J.L."/>
            <person name="Park R."/>
            <person name="Pearson M."/>
            <person name="Quesneville H."/>
            <person name="Rouhier N."/>
            <person name="Sakthikumar S."/>
            <person name="Salamov A.A."/>
            <person name="Schmutz J."/>
            <person name="Selles B."/>
            <person name="Shapiro H."/>
            <person name="Tanguay P."/>
            <person name="Tuskan G.A."/>
            <person name="Henrissat B."/>
            <person name="Van de Peer Y."/>
            <person name="Rouze P."/>
            <person name="Ellis J.G."/>
            <person name="Dodds P.N."/>
            <person name="Schein J.E."/>
            <person name="Zhong S."/>
            <person name="Hamelin R.C."/>
            <person name="Grigoriev I.V."/>
            <person name="Szabo L.J."/>
            <person name="Martin F."/>
        </authorList>
    </citation>
    <scope>NUCLEOTIDE SEQUENCE [LARGE SCALE GENOMIC DNA]</scope>
    <source>
        <strain evidence="3">CRL 75-36-700-3 / race SCCL</strain>
    </source>
</reference>
<evidence type="ECO:0000313" key="2">
    <source>
        <dbReference type="EMBL" id="EHS63196.1"/>
    </source>
</evidence>
<dbReference type="GeneID" id="13541450"/>
<dbReference type="EMBL" id="DS178263">
    <property type="protein sequence ID" value="EHS63196.1"/>
    <property type="molecule type" value="Genomic_DNA"/>
</dbReference>
<accession>H6QP66</accession>
<dbReference type="InParanoid" id="H6QP66"/>
<dbReference type="OrthoDB" id="10313321at2759"/>